<proteinExistence type="predicted"/>
<dbReference type="EMBL" id="JAPMUA010000003">
    <property type="protein sequence ID" value="MDG3586404.1"/>
    <property type="molecule type" value="Genomic_DNA"/>
</dbReference>
<name>A0ABT6FTL5_9FLAO</name>
<comment type="caution">
    <text evidence="1">The sequence shown here is derived from an EMBL/GenBank/DDBJ whole genome shotgun (WGS) entry which is preliminary data.</text>
</comment>
<dbReference type="InterPro" id="IPR025701">
    <property type="entry name" value="UBQ-conjugat_E2_E"/>
</dbReference>
<dbReference type="Pfam" id="PF14462">
    <property type="entry name" value="Prok-E2_E"/>
    <property type="match status" value="1"/>
</dbReference>
<dbReference type="RefSeq" id="WP_277899696.1">
    <property type="nucleotide sequence ID" value="NZ_JAPMUA010000003.1"/>
</dbReference>
<reference evidence="1" key="1">
    <citation type="submission" date="2022-11" db="EMBL/GenBank/DDBJ databases">
        <title>High-quality draft genome sequence of Galbibacter sp. strain CMA-7.</title>
        <authorList>
            <person name="Wei L."/>
            <person name="Dong C."/>
            <person name="Shao Z."/>
        </authorList>
    </citation>
    <scope>NUCLEOTIDE SEQUENCE</scope>
    <source>
        <strain evidence="1">CMA-7</strain>
    </source>
</reference>
<sequence>MGNQEILKQLIERNFEAWMHTNGFVCFKFKIPLGKFKNKVVEIALDAKQFPLNPPSGPYIKPHLLPISGGGGNHPYGAIHDRKLPDSEFQYWSRPLNGWKSGMDMDDYLAFIRTLFDFTDEKV</sequence>
<evidence type="ECO:0000313" key="2">
    <source>
        <dbReference type="Proteomes" id="UP001153642"/>
    </source>
</evidence>
<organism evidence="1 2">
    <name type="scientific">Galbibacter pacificus</name>
    <dbReference type="NCBI Taxonomy" id="2996052"/>
    <lineage>
        <taxon>Bacteria</taxon>
        <taxon>Pseudomonadati</taxon>
        <taxon>Bacteroidota</taxon>
        <taxon>Flavobacteriia</taxon>
        <taxon>Flavobacteriales</taxon>
        <taxon>Flavobacteriaceae</taxon>
        <taxon>Galbibacter</taxon>
    </lineage>
</organism>
<gene>
    <name evidence="1" type="ORF">OSR52_11020</name>
</gene>
<dbReference type="Proteomes" id="UP001153642">
    <property type="component" value="Unassembled WGS sequence"/>
</dbReference>
<evidence type="ECO:0000313" key="1">
    <source>
        <dbReference type="EMBL" id="MDG3586404.1"/>
    </source>
</evidence>
<accession>A0ABT6FTL5</accession>
<protein>
    <submittedName>
        <fullName evidence="1">Uncharacterized protein</fullName>
    </submittedName>
</protein>
<keyword evidence="2" id="KW-1185">Reference proteome</keyword>